<dbReference type="InterPro" id="IPR052337">
    <property type="entry name" value="SAT4-like"/>
</dbReference>
<dbReference type="EMBL" id="LSBJ02000007">
    <property type="protein sequence ID" value="OWT42718.1"/>
    <property type="molecule type" value="Genomic_DNA"/>
</dbReference>
<dbReference type="STRING" id="1380566.A0A219APH2"/>
<evidence type="ECO:0000256" key="1">
    <source>
        <dbReference type="ARBA" id="ARBA00004141"/>
    </source>
</evidence>
<dbReference type="KEGG" id="pchm:VFPPC_18131"/>
<dbReference type="OrthoDB" id="4329349at2759"/>
<keyword evidence="4 7" id="KW-0472">Membrane</keyword>
<proteinExistence type="inferred from homology"/>
<feature type="region of interest" description="Disordered" evidence="6">
    <location>
        <begin position="274"/>
        <end position="295"/>
    </location>
</feature>
<evidence type="ECO:0000313" key="9">
    <source>
        <dbReference type="EMBL" id="OWT42718.1"/>
    </source>
</evidence>
<feature type="transmembrane region" description="Helical" evidence="7">
    <location>
        <begin position="93"/>
        <end position="114"/>
    </location>
</feature>
<evidence type="ECO:0000259" key="8">
    <source>
        <dbReference type="Pfam" id="PF20684"/>
    </source>
</evidence>
<dbReference type="RefSeq" id="XP_022285199.1">
    <property type="nucleotide sequence ID" value="XM_022429787.1"/>
</dbReference>
<feature type="domain" description="Rhodopsin" evidence="8">
    <location>
        <begin position="23"/>
        <end position="264"/>
    </location>
</feature>
<evidence type="ECO:0000256" key="5">
    <source>
        <dbReference type="ARBA" id="ARBA00038359"/>
    </source>
</evidence>
<feature type="transmembrane region" description="Helical" evidence="7">
    <location>
        <begin position="6"/>
        <end position="29"/>
    </location>
</feature>
<evidence type="ECO:0000256" key="2">
    <source>
        <dbReference type="ARBA" id="ARBA00022692"/>
    </source>
</evidence>
<dbReference type="PANTHER" id="PTHR33048:SF2">
    <property type="entry name" value="SRPK"/>
    <property type="match status" value="1"/>
</dbReference>
<reference evidence="9 10" key="1">
    <citation type="journal article" date="2016" name="PLoS Pathog.">
        <title>Biosynthesis of antibiotic leucinostatins in bio-control fungus Purpureocillium lilacinum and their inhibition on phytophthora revealed by genome mining.</title>
        <authorList>
            <person name="Wang G."/>
            <person name="Liu Z."/>
            <person name="Lin R."/>
            <person name="Li E."/>
            <person name="Mao Z."/>
            <person name="Ling J."/>
            <person name="Yang Y."/>
            <person name="Yin W.B."/>
            <person name="Xie B."/>
        </authorList>
    </citation>
    <scope>NUCLEOTIDE SEQUENCE [LARGE SCALE GENOMIC DNA]</scope>
    <source>
        <strain evidence="9">170</strain>
    </source>
</reference>
<keyword evidence="2 7" id="KW-0812">Transmembrane</keyword>
<evidence type="ECO:0000313" key="10">
    <source>
        <dbReference type="Proteomes" id="UP000078397"/>
    </source>
</evidence>
<evidence type="ECO:0000256" key="3">
    <source>
        <dbReference type="ARBA" id="ARBA00022989"/>
    </source>
</evidence>
<accession>A0A219APH2</accession>
<comment type="caution">
    <text evidence="9">The sequence shown here is derived from an EMBL/GenBank/DDBJ whole genome shotgun (WGS) entry which is preliminary data.</text>
</comment>
<comment type="similarity">
    <text evidence="5">Belongs to the SAT4 family.</text>
</comment>
<evidence type="ECO:0000256" key="6">
    <source>
        <dbReference type="SAM" id="MobiDB-lite"/>
    </source>
</evidence>
<dbReference type="GO" id="GO:0016020">
    <property type="term" value="C:membrane"/>
    <property type="evidence" value="ECO:0007669"/>
    <property type="project" value="UniProtKB-SubCell"/>
</dbReference>
<dbReference type="AlphaFoldDB" id="A0A219APH2"/>
<sequence>MAKYPFLAEVWTEFALGLLVMCARIACRVRSVGSKWDGDDYLTIVAGILWTIEIMLLPAIGSLGSIKGMTDEIARTLTEEQKNRITSGSKLVFLGWFIYVTLIWVLKACMLYLYGRLTLDLKQRKLVKFTAVVCVLAYISAVLVMLFHCRPMYKNWQVYPYPGDSCALNIHSLYALAVTNISTDIFIVAIPLPLLRKVQMPCHRKLLCGLWLCTGIFVIIATFLRCVFGLQFPTSVSNGTIWSIRETVVAILAANTPVIGPWIARTARHLPVLSSGDGSKTSRKSAGTPAPGGHQFSRIERLAKENRIRRGLGLSTIADASKENVVTVEEQELQHLSHSQANMSVKMENEASSANV</sequence>
<dbReference type="GeneID" id="33936995"/>
<organism evidence="9 10">
    <name type="scientific">Pochonia chlamydosporia 170</name>
    <dbReference type="NCBI Taxonomy" id="1380566"/>
    <lineage>
        <taxon>Eukaryota</taxon>
        <taxon>Fungi</taxon>
        <taxon>Dikarya</taxon>
        <taxon>Ascomycota</taxon>
        <taxon>Pezizomycotina</taxon>
        <taxon>Sordariomycetes</taxon>
        <taxon>Hypocreomycetidae</taxon>
        <taxon>Hypocreales</taxon>
        <taxon>Clavicipitaceae</taxon>
        <taxon>Pochonia</taxon>
    </lineage>
</organism>
<keyword evidence="3 7" id="KW-1133">Transmembrane helix</keyword>
<dbReference type="InterPro" id="IPR049326">
    <property type="entry name" value="Rhodopsin_dom_fungi"/>
</dbReference>
<feature type="transmembrane region" description="Helical" evidence="7">
    <location>
        <begin position="41"/>
        <end position="60"/>
    </location>
</feature>
<evidence type="ECO:0000256" key="7">
    <source>
        <dbReference type="SAM" id="Phobius"/>
    </source>
</evidence>
<keyword evidence="10" id="KW-1185">Reference proteome</keyword>
<dbReference type="Proteomes" id="UP000078397">
    <property type="component" value="Unassembled WGS sequence"/>
</dbReference>
<comment type="subcellular location">
    <subcellularLocation>
        <location evidence="1">Membrane</location>
        <topology evidence="1">Multi-pass membrane protein</topology>
    </subcellularLocation>
</comment>
<feature type="transmembrane region" description="Helical" evidence="7">
    <location>
        <begin position="173"/>
        <end position="194"/>
    </location>
</feature>
<gene>
    <name evidence="9" type="ORF">VFPPC_18131</name>
</gene>
<dbReference type="Pfam" id="PF20684">
    <property type="entry name" value="Fung_rhodopsin"/>
    <property type="match status" value="1"/>
</dbReference>
<feature type="region of interest" description="Disordered" evidence="6">
    <location>
        <begin position="335"/>
        <end position="356"/>
    </location>
</feature>
<evidence type="ECO:0000256" key="4">
    <source>
        <dbReference type="ARBA" id="ARBA00023136"/>
    </source>
</evidence>
<feature type="transmembrane region" description="Helical" evidence="7">
    <location>
        <begin position="206"/>
        <end position="224"/>
    </location>
</feature>
<feature type="transmembrane region" description="Helical" evidence="7">
    <location>
        <begin position="126"/>
        <end position="153"/>
    </location>
</feature>
<protein>
    <recommendedName>
        <fullName evidence="8">Rhodopsin domain-containing protein</fullName>
    </recommendedName>
</protein>
<name>A0A219APH2_METCM</name>
<dbReference type="PANTHER" id="PTHR33048">
    <property type="entry name" value="PTH11-LIKE INTEGRAL MEMBRANE PROTEIN (AFU_ORTHOLOGUE AFUA_5G11245)"/>
    <property type="match status" value="1"/>
</dbReference>